<dbReference type="GO" id="GO:0004861">
    <property type="term" value="F:cyclin-dependent protein serine/threonine kinase inhibitor activity"/>
    <property type="evidence" value="ECO:0007669"/>
    <property type="project" value="UniProtKB-UniRule"/>
</dbReference>
<evidence type="ECO:0000313" key="8">
    <source>
        <dbReference type="Proteomes" id="UP001293593"/>
    </source>
</evidence>
<dbReference type="InterPro" id="IPR003175">
    <property type="entry name" value="CDI_dom"/>
</dbReference>
<evidence type="ECO:0000256" key="5">
    <source>
        <dbReference type="PIRNR" id="PIRNR017811"/>
    </source>
</evidence>
<dbReference type="PIRSF" id="PIRSF017811">
    <property type="entry name" value="CDK_inhib_pln"/>
    <property type="match status" value="1"/>
</dbReference>
<gene>
    <name evidence="7" type="ORF">QN277_005168</name>
</gene>
<evidence type="ECO:0000256" key="3">
    <source>
        <dbReference type="ARBA" id="ARBA00023013"/>
    </source>
</evidence>
<dbReference type="GO" id="GO:0005654">
    <property type="term" value="C:nucleoplasm"/>
    <property type="evidence" value="ECO:0007669"/>
    <property type="project" value="UniProtKB-SubCell"/>
</dbReference>
<comment type="similarity">
    <text evidence="2 5">Belongs to the CDI family. ICK/KRP subfamily.</text>
</comment>
<comment type="caution">
    <text evidence="7">The sequence shown here is derived from an EMBL/GenBank/DDBJ whole genome shotgun (WGS) entry which is preliminary data.</text>
</comment>
<reference evidence="7" key="1">
    <citation type="submission" date="2023-10" db="EMBL/GenBank/DDBJ databases">
        <title>Chromosome-level genome of the transformable northern wattle, Acacia crassicarpa.</title>
        <authorList>
            <person name="Massaro I."/>
            <person name="Sinha N.R."/>
            <person name="Poethig S."/>
            <person name="Leichty A.R."/>
        </authorList>
    </citation>
    <scope>NUCLEOTIDE SEQUENCE</scope>
    <source>
        <strain evidence="7">Acra3RX</strain>
        <tissue evidence="7">Leaf</tissue>
    </source>
</reference>
<keyword evidence="3 5" id="KW-0649">Protein kinase inhibitor</keyword>
<evidence type="ECO:0000256" key="4">
    <source>
        <dbReference type="ARBA" id="ARBA00023306"/>
    </source>
</evidence>
<proteinExistence type="inferred from homology"/>
<evidence type="ECO:0000259" key="6">
    <source>
        <dbReference type="Pfam" id="PF02234"/>
    </source>
</evidence>
<comment type="subcellular location">
    <subcellularLocation>
        <location evidence="1">Nucleus</location>
        <location evidence="1">Nucleoplasm</location>
    </subcellularLocation>
</comment>
<name>A0AAE1IVT0_9FABA</name>
<keyword evidence="4" id="KW-0131">Cell cycle</keyword>
<dbReference type="InterPro" id="IPR044898">
    <property type="entry name" value="CDI_dom_sf"/>
</dbReference>
<evidence type="ECO:0000256" key="1">
    <source>
        <dbReference type="ARBA" id="ARBA00004642"/>
    </source>
</evidence>
<dbReference type="EMBL" id="JAWXYG010000011">
    <property type="protein sequence ID" value="KAK4258756.1"/>
    <property type="molecule type" value="Genomic_DNA"/>
</dbReference>
<dbReference type="AlphaFoldDB" id="A0AAE1IVT0"/>
<organism evidence="7 8">
    <name type="scientific">Acacia crassicarpa</name>
    <name type="common">northern wattle</name>
    <dbReference type="NCBI Taxonomy" id="499986"/>
    <lineage>
        <taxon>Eukaryota</taxon>
        <taxon>Viridiplantae</taxon>
        <taxon>Streptophyta</taxon>
        <taxon>Embryophyta</taxon>
        <taxon>Tracheophyta</taxon>
        <taxon>Spermatophyta</taxon>
        <taxon>Magnoliopsida</taxon>
        <taxon>eudicotyledons</taxon>
        <taxon>Gunneridae</taxon>
        <taxon>Pentapetalae</taxon>
        <taxon>rosids</taxon>
        <taxon>fabids</taxon>
        <taxon>Fabales</taxon>
        <taxon>Fabaceae</taxon>
        <taxon>Caesalpinioideae</taxon>
        <taxon>mimosoid clade</taxon>
        <taxon>Acacieae</taxon>
        <taxon>Acacia</taxon>
    </lineage>
</organism>
<evidence type="ECO:0000256" key="2">
    <source>
        <dbReference type="ARBA" id="ARBA00010274"/>
    </source>
</evidence>
<feature type="domain" description="Cyclin-dependent kinase inhibitor" evidence="6">
    <location>
        <begin position="164"/>
        <end position="208"/>
    </location>
</feature>
<dbReference type="Proteomes" id="UP001293593">
    <property type="component" value="Unassembled WGS sequence"/>
</dbReference>
<keyword evidence="8" id="KW-1185">Reference proteome</keyword>
<accession>A0AAE1IVT0</accession>
<protein>
    <recommendedName>
        <fullName evidence="5">Cyclin-dependent kinase inhibitor</fullName>
    </recommendedName>
</protein>
<sequence>MGNNKRSISMIGHMSGAFMSKKRKPSVAGSRSSELELCSSGDHHRCTHLCEGLHDMKASPATSVNSAGTVVSGDTFSDRSFSCCSSNIVKSSSGIVDSTATTTPPDLEAKGFEIVESTSSDIKLFRDMCLLSESFGDSEETATLPMKPPSAVMSKHRNIPLANMPPKEEIEEFFATAEKYEQERFAEKYNYDIAKDVPLDGQYQWVRLH</sequence>
<dbReference type="PANTHER" id="PTHR46776">
    <property type="entry name" value="CYCLIN-DEPENDENT KINASE INHIBITOR 4-RELATED"/>
    <property type="match status" value="1"/>
</dbReference>
<dbReference type="Pfam" id="PF02234">
    <property type="entry name" value="CDI"/>
    <property type="match status" value="1"/>
</dbReference>
<dbReference type="GO" id="GO:0051726">
    <property type="term" value="P:regulation of cell cycle"/>
    <property type="evidence" value="ECO:0007669"/>
    <property type="project" value="InterPro"/>
</dbReference>
<dbReference type="Gene3D" id="4.10.365.10">
    <property type="entry name" value="p27"/>
    <property type="match status" value="1"/>
</dbReference>
<evidence type="ECO:0000313" key="7">
    <source>
        <dbReference type="EMBL" id="KAK4258756.1"/>
    </source>
</evidence>
<dbReference type="InterPro" id="IPR044275">
    <property type="entry name" value="KRP"/>
</dbReference>